<feature type="region of interest" description="Disordered" evidence="1">
    <location>
        <begin position="38"/>
        <end position="82"/>
    </location>
</feature>
<dbReference type="RefSeq" id="WP_323337779.1">
    <property type="nucleotide sequence ID" value="NZ_JAYFSI010000025.1"/>
</dbReference>
<feature type="compositionally biased region" description="Polar residues" evidence="1">
    <location>
        <begin position="73"/>
        <end position="82"/>
    </location>
</feature>
<proteinExistence type="predicted"/>
<comment type="caution">
    <text evidence="2">The sequence shown here is derived from an EMBL/GenBank/DDBJ whole genome shotgun (WGS) entry which is preliminary data.</text>
</comment>
<dbReference type="Proteomes" id="UP001304298">
    <property type="component" value="Unassembled WGS sequence"/>
</dbReference>
<reference evidence="2 3" key="1">
    <citation type="submission" date="2023-12" db="EMBL/GenBank/DDBJ databases">
        <title>Amycolatopsis sp. V23-08.</title>
        <authorList>
            <person name="Somphong A."/>
        </authorList>
    </citation>
    <scope>NUCLEOTIDE SEQUENCE [LARGE SCALE GENOMIC DNA]</scope>
    <source>
        <strain evidence="2 3">V23-08</strain>
    </source>
</reference>
<evidence type="ECO:0000313" key="3">
    <source>
        <dbReference type="Proteomes" id="UP001304298"/>
    </source>
</evidence>
<protein>
    <submittedName>
        <fullName evidence="2">Uncharacterized protein</fullName>
    </submittedName>
</protein>
<keyword evidence="3" id="KW-1185">Reference proteome</keyword>
<name>A0ABU5RMQ0_9PSEU</name>
<evidence type="ECO:0000313" key="2">
    <source>
        <dbReference type="EMBL" id="MEA5367588.1"/>
    </source>
</evidence>
<gene>
    <name evidence="2" type="ORF">VA596_49215</name>
</gene>
<dbReference type="EMBL" id="JAYFSI010000025">
    <property type="protein sequence ID" value="MEA5367588.1"/>
    <property type="molecule type" value="Genomic_DNA"/>
</dbReference>
<accession>A0ABU5RMQ0</accession>
<organism evidence="2 3">
    <name type="scientific">Amycolatopsis heterodermiae</name>
    <dbReference type="NCBI Taxonomy" id="3110235"/>
    <lineage>
        <taxon>Bacteria</taxon>
        <taxon>Bacillati</taxon>
        <taxon>Actinomycetota</taxon>
        <taxon>Actinomycetes</taxon>
        <taxon>Pseudonocardiales</taxon>
        <taxon>Pseudonocardiaceae</taxon>
        <taxon>Amycolatopsis</taxon>
    </lineage>
</organism>
<evidence type="ECO:0000256" key="1">
    <source>
        <dbReference type="SAM" id="MobiDB-lite"/>
    </source>
</evidence>
<sequence>MFTMILTWVGAVLGLALLIAMAAGTFVVDFDDRLQERRRKTVTSGATPRAGGFATRTPKISGSRRTGGPHHLSQPSSASASR</sequence>